<proteinExistence type="predicted"/>
<sequence length="679" mass="73226">MRAGWALRPAGGWSVLLARLSSMGDHAVAVRRTALALVGLVTVVFGWWGFARYSGQHPDVGLGWPEWLYGTMNLFINGADVAPVPWQLGVARMLAPLVTFGVLVEVLLVGSAQRIRRWAASRASGHVLVVGPTERVRPYLQGSADDRGLGDGTELIVHIGQDGSALGPTVIGLPATPTPIEWVAVTPARAARRIVLALGRDDLTLSALRGALDHGLPEAGCSLVVELDDIELSGRMAVAVAGKRPDADIDFVCPEELDALLISASVTDELVGSHGSDRGWAVSIVGDTPTCDRVTAQLVRAFTRSALRGGAVRPCILRVRPGGSEREAQIVDNHRVVVDVVDRIDDIFQPGAPDHLVIDLHDEEMSTRLAMEAALRRRGSVVWTTHGFALPWATTGCPADGSPVDLRQVSLSAAAKAGALHGPFGRIAAARTRRTGQAPSGPSTDAVRRAVAILLDQGWTVVPESDLQPAERGRLPRYVDQHTARLLRSLPGLEEDASHLLYELQCEGLMAIPPVWESDGGVGPVEMPPDETIEVMAQAIHEHYLTEQAEQTNLPALRPWAELDERFRAQNRDQARDNILKLHSLGLKVVAAGLLSVDAVRLGEADIERLGIAEHDRWSHQKREQGYRFGPELILEGADLRHPSLLPWDELPASEKEKDVAPIRQIPAVLAAAGLAITR</sequence>
<organism evidence="3 4">
    <name type="scientific">Candidatus Neomicrothrix parvicella RN1</name>
    <dbReference type="NCBI Taxonomy" id="1229780"/>
    <lineage>
        <taxon>Bacteria</taxon>
        <taxon>Bacillati</taxon>
        <taxon>Actinomycetota</taxon>
        <taxon>Acidimicrobiia</taxon>
        <taxon>Acidimicrobiales</taxon>
        <taxon>Microthrixaceae</taxon>
        <taxon>Candidatus Neomicrothrix</taxon>
    </lineage>
</organism>
<dbReference type="eggNOG" id="COG1226">
    <property type="taxonomic scope" value="Bacteria"/>
</dbReference>
<dbReference type="EMBL" id="CANL01000014">
    <property type="protein sequence ID" value="CCM63365.1"/>
    <property type="molecule type" value="Genomic_DNA"/>
</dbReference>
<dbReference type="OrthoDB" id="4228364at2"/>
<keyword evidence="1" id="KW-1133">Transmembrane helix</keyword>
<feature type="domain" description="Ryanodine receptor Ryr" evidence="2">
    <location>
        <begin position="608"/>
        <end position="678"/>
    </location>
</feature>
<keyword evidence="4" id="KW-1185">Reference proteome</keyword>
<evidence type="ECO:0000313" key="3">
    <source>
        <dbReference type="EMBL" id="CCM63365.1"/>
    </source>
</evidence>
<gene>
    <name evidence="3" type="ORF">BN381_210055</name>
</gene>
<dbReference type="Gene3D" id="6.20.350.10">
    <property type="match status" value="1"/>
</dbReference>
<dbReference type="AlphaFoldDB" id="R4YYH3"/>
<keyword evidence="1" id="KW-0812">Transmembrane</keyword>
<protein>
    <recommendedName>
        <fullName evidence="2">Ryanodine receptor Ryr domain-containing protein</fullName>
    </recommendedName>
</protein>
<accession>R4YYH3</accession>
<comment type="caution">
    <text evidence="3">The sequence shown here is derived from an EMBL/GenBank/DDBJ whole genome shotgun (WGS) entry which is preliminary data.</text>
</comment>
<evidence type="ECO:0000256" key="1">
    <source>
        <dbReference type="SAM" id="Phobius"/>
    </source>
</evidence>
<evidence type="ECO:0000313" key="4">
    <source>
        <dbReference type="Proteomes" id="UP000018291"/>
    </source>
</evidence>
<dbReference type="STRING" id="1229780.BN381_210055"/>
<dbReference type="InterPro" id="IPR003032">
    <property type="entry name" value="Ryanodine_rcpt"/>
</dbReference>
<dbReference type="Proteomes" id="UP000018291">
    <property type="component" value="Unassembled WGS sequence"/>
</dbReference>
<evidence type="ECO:0000259" key="2">
    <source>
        <dbReference type="Pfam" id="PF02026"/>
    </source>
</evidence>
<keyword evidence="1" id="KW-0472">Membrane</keyword>
<name>R4YYH3_9ACTN</name>
<feature type="transmembrane region" description="Helical" evidence="1">
    <location>
        <begin position="29"/>
        <end position="50"/>
    </location>
</feature>
<dbReference type="Pfam" id="PF02026">
    <property type="entry name" value="RyR"/>
    <property type="match status" value="1"/>
</dbReference>
<dbReference type="HOGENOM" id="CLU_029337_0_0_11"/>
<reference evidence="3 4" key="1">
    <citation type="journal article" date="2013" name="ISME J.">
        <title>Metabolic model for the filamentous 'Candidatus Microthrix parvicella' based on genomic and metagenomic analyses.</title>
        <authorList>
            <person name="Jon McIlroy S."/>
            <person name="Kristiansen R."/>
            <person name="Albertsen M."/>
            <person name="Michael Karst S."/>
            <person name="Rossetti S."/>
            <person name="Lund Nielsen J."/>
            <person name="Tandoi V."/>
            <person name="James Seviour R."/>
            <person name="Nielsen P.H."/>
        </authorList>
    </citation>
    <scope>NUCLEOTIDE SEQUENCE [LARGE SCALE GENOMIC DNA]</scope>
    <source>
        <strain evidence="3 4">RN1</strain>
    </source>
</reference>